<organism evidence="4 5">
    <name type="scientific">Hyaloscypha variabilis (strain UAMH 11265 / GT02V1 / F)</name>
    <name type="common">Meliniomyces variabilis</name>
    <dbReference type="NCBI Taxonomy" id="1149755"/>
    <lineage>
        <taxon>Eukaryota</taxon>
        <taxon>Fungi</taxon>
        <taxon>Dikarya</taxon>
        <taxon>Ascomycota</taxon>
        <taxon>Pezizomycotina</taxon>
        <taxon>Leotiomycetes</taxon>
        <taxon>Helotiales</taxon>
        <taxon>Hyaloscyphaceae</taxon>
        <taxon>Hyaloscypha</taxon>
        <taxon>Hyaloscypha variabilis</taxon>
    </lineage>
</organism>
<dbReference type="SMART" id="SM00236">
    <property type="entry name" value="fCBD"/>
    <property type="match status" value="1"/>
</dbReference>
<dbReference type="PROSITE" id="PS00562">
    <property type="entry name" value="CBM1_1"/>
    <property type="match status" value="1"/>
</dbReference>
<evidence type="ECO:0000313" key="5">
    <source>
        <dbReference type="Proteomes" id="UP000235786"/>
    </source>
</evidence>
<dbReference type="PROSITE" id="PS51164">
    <property type="entry name" value="CBM1_2"/>
    <property type="match status" value="1"/>
</dbReference>
<dbReference type="InterPro" id="IPR000254">
    <property type="entry name" value="CBD"/>
</dbReference>
<dbReference type="Proteomes" id="UP000235786">
    <property type="component" value="Unassembled WGS sequence"/>
</dbReference>
<feature type="chain" id="PRO_5014385283" description="CBM1 domain-containing protein" evidence="2">
    <location>
        <begin position="20"/>
        <end position="136"/>
    </location>
</feature>
<evidence type="ECO:0000313" key="4">
    <source>
        <dbReference type="EMBL" id="PMD29906.1"/>
    </source>
</evidence>
<dbReference type="SUPFAM" id="SSF57180">
    <property type="entry name" value="Cellulose-binding domain"/>
    <property type="match status" value="1"/>
</dbReference>
<dbReference type="GO" id="GO:0030248">
    <property type="term" value="F:cellulose binding"/>
    <property type="evidence" value="ECO:0007669"/>
    <property type="project" value="InterPro"/>
</dbReference>
<dbReference type="OrthoDB" id="2119228at2759"/>
<proteinExistence type="predicted"/>
<reference evidence="4 5" key="1">
    <citation type="submission" date="2016-04" db="EMBL/GenBank/DDBJ databases">
        <title>A degradative enzymes factory behind the ericoid mycorrhizal symbiosis.</title>
        <authorList>
            <consortium name="DOE Joint Genome Institute"/>
            <person name="Martino E."/>
            <person name="Morin E."/>
            <person name="Grelet G."/>
            <person name="Kuo A."/>
            <person name="Kohler A."/>
            <person name="Daghino S."/>
            <person name="Barry K."/>
            <person name="Choi C."/>
            <person name="Cichocki N."/>
            <person name="Clum A."/>
            <person name="Copeland A."/>
            <person name="Hainaut M."/>
            <person name="Haridas S."/>
            <person name="Labutti K."/>
            <person name="Lindquist E."/>
            <person name="Lipzen A."/>
            <person name="Khouja H.-R."/>
            <person name="Murat C."/>
            <person name="Ohm R."/>
            <person name="Olson A."/>
            <person name="Spatafora J."/>
            <person name="Veneault-Fourrey C."/>
            <person name="Henrissat B."/>
            <person name="Grigoriev I."/>
            <person name="Martin F."/>
            <person name="Perotto S."/>
        </authorList>
    </citation>
    <scope>NUCLEOTIDE SEQUENCE [LARGE SCALE GENOMIC DNA]</scope>
    <source>
        <strain evidence="4 5">F</strain>
    </source>
</reference>
<dbReference type="GO" id="GO:0005576">
    <property type="term" value="C:extracellular region"/>
    <property type="evidence" value="ECO:0007669"/>
    <property type="project" value="InterPro"/>
</dbReference>
<dbReference type="EMBL" id="KZ613970">
    <property type="protein sequence ID" value="PMD29906.1"/>
    <property type="molecule type" value="Genomic_DNA"/>
</dbReference>
<protein>
    <recommendedName>
        <fullName evidence="3">CBM1 domain-containing protein</fullName>
    </recommendedName>
</protein>
<evidence type="ECO:0000256" key="2">
    <source>
        <dbReference type="SAM" id="SignalP"/>
    </source>
</evidence>
<keyword evidence="5" id="KW-1185">Reference proteome</keyword>
<dbReference type="Pfam" id="PF00734">
    <property type="entry name" value="CBM_1"/>
    <property type="match status" value="1"/>
</dbReference>
<dbReference type="GO" id="GO:0005975">
    <property type="term" value="P:carbohydrate metabolic process"/>
    <property type="evidence" value="ECO:0007669"/>
    <property type="project" value="InterPro"/>
</dbReference>
<feature type="signal peptide" evidence="2">
    <location>
        <begin position="1"/>
        <end position="19"/>
    </location>
</feature>
<evidence type="ECO:0000256" key="1">
    <source>
        <dbReference type="ARBA" id="ARBA00022729"/>
    </source>
</evidence>
<accession>A0A2J6QUG6</accession>
<keyword evidence="1 2" id="KW-0732">Signal</keyword>
<name>A0A2J6QUG6_HYAVF</name>
<evidence type="ECO:0000259" key="3">
    <source>
        <dbReference type="PROSITE" id="PS51164"/>
    </source>
</evidence>
<sequence>MLLSKALGSVLALAGIVASQVVVTVTNTVTVVTVTVQPLTTSTYTTFVTVGANPPPTSQLTTIYITATATTTLTTASAVITTCPIPLYDQCGGTSWSGCTDCAAGAFCHSQNAFYYQCLPTTNNVVTITQTVYKKT</sequence>
<feature type="domain" description="CBM1" evidence="3">
    <location>
        <begin position="83"/>
        <end position="119"/>
    </location>
</feature>
<dbReference type="InterPro" id="IPR035971">
    <property type="entry name" value="CBD_sf"/>
</dbReference>
<gene>
    <name evidence="4" type="ORF">L207DRAFT_592956</name>
</gene>
<dbReference type="AlphaFoldDB" id="A0A2J6QUG6"/>